<evidence type="ECO:0000313" key="2">
    <source>
        <dbReference type="EMBL" id="MFG6428837.1"/>
    </source>
</evidence>
<dbReference type="RefSeq" id="WP_394475798.1">
    <property type="nucleotide sequence ID" value="NZ_JBIGHV010000001.1"/>
</dbReference>
<keyword evidence="3" id="KW-1185">Reference proteome</keyword>
<dbReference type="EMBL" id="JBIGHV010000001">
    <property type="protein sequence ID" value="MFG6428837.1"/>
    <property type="molecule type" value="Genomic_DNA"/>
</dbReference>
<feature type="signal peptide" evidence="1">
    <location>
        <begin position="1"/>
        <end position="24"/>
    </location>
</feature>
<feature type="chain" id="PRO_5046009354" description="PEP-CTERM sorting domain-containing protein" evidence="1">
    <location>
        <begin position="25"/>
        <end position="329"/>
    </location>
</feature>
<comment type="caution">
    <text evidence="2">The sequence shown here is derived from an EMBL/GenBank/DDBJ whole genome shotgun (WGS) entry which is preliminary data.</text>
</comment>
<organism evidence="2 3">
    <name type="scientific">Pelomonas parva</name>
    <dbReference type="NCBI Taxonomy" id="3299032"/>
    <lineage>
        <taxon>Bacteria</taxon>
        <taxon>Pseudomonadati</taxon>
        <taxon>Pseudomonadota</taxon>
        <taxon>Betaproteobacteria</taxon>
        <taxon>Burkholderiales</taxon>
        <taxon>Sphaerotilaceae</taxon>
        <taxon>Roseateles</taxon>
    </lineage>
</organism>
<gene>
    <name evidence="2" type="ORF">ACG00Y_02880</name>
</gene>
<accession>A0ABW7EWU5</accession>
<sequence>MNSLRLAASALSLSAALAPQAAMADAAAPTLPLGQPDLSNLYGLELNQWYVFANFNTAGTVVDGVVTQQGGFKAFPAGADLSRSAETSQAAGAKLAAASARVSPTGVGTMASARDTLNPLGTGAAAIGYSTVTYAAYLEQDTSFQFDIKLTGQLSRLGDRPAGADTSGAAVAALTYGSHANYTTEAAVATFNAAGLDPYAEGDALIQQYRSLTSSTQTHLDAFGAQTSAADSTIAVDTTLRVTAQGTRQNCDTPFSPACGRYLYFFNVVLFTGAQNGGLADFSHSLEVSSVSVGGDAALPFSAISPVPEPAQAALLIAGLLAVCAARRR</sequence>
<evidence type="ECO:0000313" key="3">
    <source>
        <dbReference type="Proteomes" id="UP001606210"/>
    </source>
</evidence>
<protein>
    <recommendedName>
        <fullName evidence="4">PEP-CTERM sorting domain-containing protein</fullName>
    </recommendedName>
</protein>
<proteinExistence type="predicted"/>
<dbReference type="Proteomes" id="UP001606210">
    <property type="component" value="Unassembled WGS sequence"/>
</dbReference>
<evidence type="ECO:0000256" key="1">
    <source>
        <dbReference type="SAM" id="SignalP"/>
    </source>
</evidence>
<evidence type="ECO:0008006" key="4">
    <source>
        <dbReference type="Google" id="ProtNLM"/>
    </source>
</evidence>
<name>A0ABW7EWU5_9BURK</name>
<keyword evidence="1" id="KW-0732">Signal</keyword>
<reference evidence="2 3" key="1">
    <citation type="submission" date="2024-08" db="EMBL/GenBank/DDBJ databases">
        <authorList>
            <person name="Lu H."/>
        </authorList>
    </citation>
    <scope>NUCLEOTIDE SEQUENCE [LARGE SCALE GENOMIC DNA]</scope>
    <source>
        <strain evidence="2 3">LYH14W</strain>
    </source>
</reference>